<dbReference type="Pfam" id="PF13522">
    <property type="entry name" value="GATase_6"/>
    <property type="match status" value="1"/>
</dbReference>
<proteinExistence type="predicted"/>
<gene>
    <name evidence="1" type="primary">SKDI13G2150</name>
    <name evidence="1" type="ORF">SKDI_13G2150</name>
</gene>
<dbReference type="PANTHER" id="PTHR10937">
    <property type="entry name" value="GLUCOSAMINE--FRUCTOSE-6-PHOSPHATE AMINOTRANSFERASE, ISOMERIZING"/>
    <property type="match status" value="1"/>
</dbReference>
<organism evidence="1 2">
    <name type="scientific">Saccharomyces kudriavzevii (strain ATCC MYA-4449 / AS 2.2408 / CBS 8840 / NBRC 1802 / NCYC 2889)</name>
    <name type="common">Yeast</name>
    <dbReference type="NCBI Taxonomy" id="226230"/>
    <lineage>
        <taxon>Eukaryota</taxon>
        <taxon>Fungi</taxon>
        <taxon>Dikarya</taxon>
        <taxon>Ascomycota</taxon>
        <taxon>Saccharomycotina</taxon>
        <taxon>Saccharomycetes</taxon>
        <taxon>Saccharomycetales</taxon>
        <taxon>Saccharomycetaceae</taxon>
        <taxon>Saccharomyces</taxon>
    </lineage>
</organism>
<dbReference type="PANTHER" id="PTHR10937:SF0">
    <property type="entry name" value="GLUTAMINE--FRUCTOSE-6-PHOSPHATE TRANSAMINASE (ISOMERIZING)"/>
    <property type="match status" value="1"/>
</dbReference>
<accession>A0AA35J6T4</accession>
<evidence type="ECO:0000313" key="2">
    <source>
        <dbReference type="Proteomes" id="UP001162087"/>
    </source>
</evidence>
<dbReference type="EMBL" id="OX365908">
    <property type="protein sequence ID" value="CAI4048204.1"/>
    <property type="molecule type" value="Genomic_DNA"/>
</dbReference>
<sequence length="384" mass="43535">MCGIFGYCNFLIEKTRGEILDTLIEGLQTLEYKGYDSSGVSIQGDELSSINVYKQTGEISNLKREIDLHNPNRDLPFISHCGIAHTRWATHGEVRYANCHPHNSDSSNEFVVVHNGVITNFDNLKALLARKGHVFKGDTDTECIPKLYKQLYDTSIRLGYSLDFHVLTSLVLERLEGSYGLLCTSSHFPDEVVAARKGSPLVIGVKGRRNLKVDFIEIEYLDHKENYLEINVPNKNPGGIPPSVPLKYDTCLRKSPPLRSQYIEASTREGSVSTFNYVSSRELSADNGLPQPIEFYLSSNYSSLAQYADKVLHLEDNDIAHIYDGELHIHRSKSDPEAFPFRAVQTLERKFSQMKKGSHDYLMRKKAYEGPEISKCFEKRSQFL</sequence>
<reference evidence="1" key="1">
    <citation type="submission" date="2022-10" db="EMBL/GenBank/DDBJ databases">
        <authorList>
            <person name="Byrne P K."/>
        </authorList>
    </citation>
    <scope>NUCLEOTIDE SEQUENCE</scope>
    <source>
        <strain evidence="1">IFO1802</strain>
    </source>
</reference>
<dbReference type="InterPro" id="IPR029055">
    <property type="entry name" value="Ntn_hydrolases_N"/>
</dbReference>
<dbReference type="Gene3D" id="3.60.20.10">
    <property type="entry name" value="Glutamine Phosphoribosylpyrophosphate, subunit 1, domain 1"/>
    <property type="match status" value="1"/>
</dbReference>
<dbReference type="OrthoDB" id="15235at2759"/>
<protein>
    <submittedName>
        <fullName evidence="1">Uncharacterized protein</fullName>
    </submittedName>
</protein>
<dbReference type="GO" id="GO:0006002">
    <property type="term" value="P:fructose 6-phosphate metabolic process"/>
    <property type="evidence" value="ECO:0007669"/>
    <property type="project" value="TreeGrafter"/>
</dbReference>
<name>A0AA35J6T4_SACK1</name>
<dbReference type="CDD" id="cd00714">
    <property type="entry name" value="GFAT"/>
    <property type="match status" value="1"/>
</dbReference>
<dbReference type="GO" id="GO:0004360">
    <property type="term" value="F:glutamine-fructose-6-phosphate transaminase (isomerizing) activity"/>
    <property type="evidence" value="ECO:0007669"/>
    <property type="project" value="UniProtKB-EC"/>
</dbReference>
<keyword evidence="2" id="KW-1185">Reference proteome</keyword>
<dbReference type="InterPro" id="IPR047084">
    <property type="entry name" value="GFAT_N"/>
</dbReference>
<dbReference type="SUPFAM" id="SSF56235">
    <property type="entry name" value="N-terminal nucleophile aminohydrolases (Ntn hydrolases)"/>
    <property type="match status" value="1"/>
</dbReference>
<evidence type="ECO:0000313" key="1">
    <source>
        <dbReference type="EMBL" id="CAI4048204.1"/>
    </source>
</evidence>
<dbReference type="Proteomes" id="UP001162087">
    <property type="component" value="Chromosome 13"/>
</dbReference>
<dbReference type="GO" id="GO:0006487">
    <property type="term" value="P:protein N-linked glycosylation"/>
    <property type="evidence" value="ECO:0007669"/>
    <property type="project" value="TreeGrafter"/>
</dbReference>
<dbReference type="GO" id="GO:0006047">
    <property type="term" value="P:UDP-N-acetylglucosamine metabolic process"/>
    <property type="evidence" value="ECO:0007669"/>
    <property type="project" value="TreeGrafter"/>
</dbReference>
<dbReference type="PROSITE" id="PS51278">
    <property type="entry name" value="GATASE_TYPE_2"/>
    <property type="match status" value="1"/>
</dbReference>
<dbReference type="InterPro" id="IPR017932">
    <property type="entry name" value="GATase_2_dom"/>
</dbReference>